<name>A0A368UWA1_MARNT</name>
<proteinExistence type="predicted"/>
<evidence type="ECO:0000313" key="2">
    <source>
        <dbReference type="EMBL" id="RCW33019.1"/>
    </source>
</evidence>
<evidence type="ECO:0000313" key="1">
    <source>
        <dbReference type="EMBL" id="RBP72001.1"/>
    </source>
</evidence>
<dbReference type="PROSITE" id="PS51257">
    <property type="entry name" value="PROKAR_LIPOPROTEIN"/>
    <property type="match status" value="1"/>
</dbReference>
<dbReference type="EMBL" id="QPJB01000008">
    <property type="protein sequence ID" value="RCW33019.1"/>
    <property type="molecule type" value="Genomic_DNA"/>
</dbReference>
<dbReference type="Proteomes" id="UP000252795">
    <property type="component" value="Unassembled WGS sequence"/>
</dbReference>
<evidence type="ECO:0000313" key="4">
    <source>
        <dbReference type="Proteomes" id="UP000253065"/>
    </source>
</evidence>
<reference evidence="2 3" key="1">
    <citation type="submission" date="2018-07" db="EMBL/GenBank/DDBJ databases">
        <title>Freshwater and sediment microbial communities from various areas in North America, analyzing microbe dynamics in response to fracking.</title>
        <authorList>
            <person name="Lamendella R."/>
        </authorList>
    </citation>
    <scope>NUCLEOTIDE SEQUENCE [LARGE SCALE GENOMIC DNA]</scope>
    <source>
        <strain evidence="2 3">114E</strain>
        <strain evidence="1 4">114E_o</strain>
    </source>
</reference>
<evidence type="ECO:0000313" key="3">
    <source>
        <dbReference type="Proteomes" id="UP000252795"/>
    </source>
</evidence>
<dbReference type="AlphaFoldDB" id="A0A368UWA1"/>
<organism evidence="2 3">
    <name type="scientific">Marinobacter nauticus</name>
    <name type="common">Marinobacter hydrocarbonoclasticus</name>
    <name type="synonym">Marinobacter aquaeolei</name>
    <dbReference type="NCBI Taxonomy" id="2743"/>
    <lineage>
        <taxon>Bacteria</taxon>
        <taxon>Pseudomonadati</taxon>
        <taxon>Pseudomonadota</taxon>
        <taxon>Gammaproteobacteria</taxon>
        <taxon>Pseudomonadales</taxon>
        <taxon>Marinobacteraceae</taxon>
        <taxon>Marinobacter</taxon>
    </lineage>
</organism>
<dbReference type="EMBL" id="QNSA01000008">
    <property type="protein sequence ID" value="RBP72001.1"/>
    <property type="molecule type" value="Genomic_DNA"/>
</dbReference>
<evidence type="ECO:0008006" key="5">
    <source>
        <dbReference type="Google" id="ProtNLM"/>
    </source>
</evidence>
<sequence length="317" mass="34065">MIQLSRIGWGPVLPMVLVLSACGGGSGGGGNDQPEEQTGPQLSYDRNDLASKAVAITSSGGMESFQALRGDLQLTQYLLYEINAFSESMPVTNAGTYPCEGGGTVEFRWQETETTLEKTTSFNQCSFNTMTFGDVVLSGSTRYESALVGETATSASWKSSITDDLSGSIKFSGELFRFSGVIRMSDYLTESGGVTSWRYIRDVKTYERKLGNRYVAIADAQNRDSGTDADWEYEVRGTIVGSAIGGYVQLETLDPLEMSENVDGPISGIVKLSSNGEAEVRFGSSAGGTAKAAAVWIDGAVVESYEDWHEVGVVVYF</sequence>
<gene>
    <name evidence="2" type="ORF">DET51_108247</name>
    <name evidence="1" type="ORF">DET64_108248</name>
</gene>
<protein>
    <recommendedName>
        <fullName evidence="5">Lipoprotein</fullName>
    </recommendedName>
</protein>
<dbReference type="Proteomes" id="UP000253065">
    <property type="component" value="Unassembled WGS sequence"/>
</dbReference>
<accession>A0A368UWA1</accession>
<comment type="caution">
    <text evidence="2">The sequence shown here is derived from an EMBL/GenBank/DDBJ whole genome shotgun (WGS) entry which is preliminary data.</text>
</comment>
<keyword evidence="4" id="KW-1185">Reference proteome</keyword>
<dbReference type="RefSeq" id="WP_223268760.1">
    <property type="nucleotide sequence ID" value="NZ_QNSA01000008.1"/>
</dbReference>